<evidence type="ECO:0000313" key="8">
    <source>
        <dbReference type="Ensembl" id="ENSOMEP00000029163.1"/>
    </source>
</evidence>
<keyword evidence="3" id="KW-0862">Zinc</keyword>
<reference evidence="8" key="1">
    <citation type="submission" date="2025-08" db="UniProtKB">
        <authorList>
            <consortium name="Ensembl"/>
        </authorList>
    </citation>
    <scope>IDENTIFICATION</scope>
</reference>
<evidence type="ECO:0000259" key="7">
    <source>
        <dbReference type="PROSITE" id="PS50119"/>
    </source>
</evidence>
<feature type="transmembrane region" description="Helical" evidence="5">
    <location>
        <begin position="230"/>
        <end position="251"/>
    </location>
</feature>
<dbReference type="PaxDb" id="30732-ENSOMEP00000029163"/>
<dbReference type="OrthoDB" id="6105938at2759"/>
<dbReference type="RefSeq" id="XP_024129855.1">
    <property type="nucleotide sequence ID" value="XM_024274087.2"/>
</dbReference>
<dbReference type="RefSeq" id="XP_024129856.1">
    <property type="nucleotide sequence ID" value="XM_024274088.2"/>
</dbReference>
<dbReference type="InterPro" id="IPR051051">
    <property type="entry name" value="E3_ubiq-ligase_TRIM/RNF"/>
</dbReference>
<dbReference type="RefSeq" id="XP_024129858.1">
    <property type="nucleotide sequence ID" value="XM_024274090.2"/>
</dbReference>
<feature type="domain" description="B box-type" evidence="7">
    <location>
        <begin position="147"/>
        <end position="170"/>
    </location>
</feature>
<keyword evidence="9" id="KW-1185">Reference proteome</keyword>
<feature type="domain" description="RING-type" evidence="6">
    <location>
        <begin position="15"/>
        <end position="57"/>
    </location>
</feature>
<dbReference type="InterPro" id="IPR000315">
    <property type="entry name" value="Znf_B-box"/>
</dbReference>
<dbReference type="PROSITE" id="PS50119">
    <property type="entry name" value="ZF_BBOX"/>
    <property type="match status" value="1"/>
</dbReference>
<proteinExistence type="predicted"/>
<accession>A0A3B3DGC6</accession>
<evidence type="ECO:0000256" key="4">
    <source>
        <dbReference type="PROSITE-ProRule" id="PRU00024"/>
    </source>
</evidence>
<dbReference type="OMA" id="KKVYCDC"/>
<dbReference type="Gene3D" id="3.30.40.10">
    <property type="entry name" value="Zinc/RING finger domain, C3HC4 (zinc finger)"/>
    <property type="match status" value="1"/>
</dbReference>
<dbReference type="PANTHER" id="PTHR25465">
    <property type="entry name" value="B-BOX DOMAIN CONTAINING"/>
    <property type="match status" value="1"/>
</dbReference>
<dbReference type="PROSITE" id="PS00518">
    <property type="entry name" value="ZF_RING_1"/>
    <property type="match status" value="1"/>
</dbReference>
<evidence type="ECO:0000256" key="5">
    <source>
        <dbReference type="SAM" id="Phobius"/>
    </source>
</evidence>
<dbReference type="CDD" id="cd19756">
    <property type="entry name" value="Bbox2"/>
    <property type="match status" value="1"/>
</dbReference>
<keyword evidence="5" id="KW-0472">Membrane</keyword>
<keyword evidence="5" id="KW-1133">Transmembrane helix</keyword>
<dbReference type="SUPFAM" id="SSF57845">
    <property type="entry name" value="B-box zinc-binding domain"/>
    <property type="match status" value="1"/>
</dbReference>
<dbReference type="InterPro" id="IPR001841">
    <property type="entry name" value="Znf_RING"/>
</dbReference>
<dbReference type="PROSITE" id="PS50089">
    <property type="entry name" value="ZF_RING_2"/>
    <property type="match status" value="1"/>
</dbReference>
<sequence>MEEHDQSRLEELLTCPVCQDIFRDPRQLPCGHSMCQSCLNNLLEHSSNSPLRCPDCRAQFGEVVDVQKSYALAHISEDYKLFKSRREKLAKKVYCDCCPESKTLAFKTCLKCEVSMCKDHVTNHLELPAFTGHPLVDPLSDIVERKCPQHEDEVLRYYCNSSRRYICNVCALDSKQLRIGSEISSVLQRQLTDHLSQEFKALFDHVAESTGAISRLQEDFQHYRRRPPDLRVNGVTFILLFLWFIVLYYAYSYFVENQMLTETLEKQCPKTPSETL</sequence>
<keyword evidence="5" id="KW-0812">Transmembrane</keyword>
<dbReference type="Proteomes" id="UP000261560">
    <property type="component" value="Unplaced"/>
</dbReference>
<organism evidence="8 9">
    <name type="scientific">Oryzias melastigma</name>
    <name type="common">Marine medaka</name>
    <dbReference type="NCBI Taxonomy" id="30732"/>
    <lineage>
        <taxon>Eukaryota</taxon>
        <taxon>Metazoa</taxon>
        <taxon>Chordata</taxon>
        <taxon>Craniata</taxon>
        <taxon>Vertebrata</taxon>
        <taxon>Euteleostomi</taxon>
        <taxon>Actinopterygii</taxon>
        <taxon>Neopterygii</taxon>
        <taxon>Teleostei</taxon>
        <taxon>Neoteleostei</taxon>
        <taxon>Acanthomorphata</taxon>
        <taxon>Ovalentaria</taxon>
        <taxon>Atherinomorphae</taxon>
        <taxon>Beloniformes</taxon>
        <taxon>Adrianichthyidae</taxon>
        <taxon>Oryziinae</taxon>
        <taxon>Oryzias</taxon>
    </lineage>
</organism>
<dbReference type="InterPro" id="IPR027370">
    <property type="entry name" value="Znf-RING_euk"/>
</dbReference>
<dbReference type="InterPro" id="IPR013083">
    <property type="entry name" value="Znf_RING/FYVE/PHD"/>
</dbReference>
<evidence type="ECO:0000256" key="3">
    <source>
        <dbReference type="ARBA" id="ARBA00022833"/>
    </source>
</evidence>
<dbReference type="RefSeq" id="XP_024129857.1">
    <property type="nucleotide sequence ID" value="XM_024274089.2"/>
</dbReference>
<dbReference type="KEGG" id="oml:112147580"/>
<dbReference type="PANTHER" id="PTHR25465:SF73">
    <property type="entry name" value="E3 UBIQUITIN_ISG15 LIGASE TRIM25 ISOFORM X1"/>
    <property type="match status" value="1"/>
</dbReference>
<dbReference type="STRING" id="30732.ENSOMEP00000029163"/>
<dbReference type="Pfam" id="PF13445">
    <property type="entry name" value="zf-RING_UBOX"/>
    <property type="match status" value="1"/>
</dbReference>
<dbReference type="Gene3D" id="3.30.160.60">
    <property type="entry name" value="Classic Zinc Finger"/>
    <property type="match status" value="1"/>
</dbReference>
<protein>
    <submittedName>
        <fullName evidence="8">E3 ubiquitin/ISG15 ligase TRIM25-like</fullName>
    </submittedName>
</protein>
<evidence type="ECO:0000256" key="1">
    <source>
        <dbReference type="ARBA" id="ARBA00022723"/>
    </source>
</evidence>
<name>A0A3B3DGC6_ORYME</name>
<keyword evidence="1" id="KW-0479">Metal-binding</keyword>
<evidence type="ECO:0000259" key="6">
    <source>
        <dbReference type="PROSITE" id="PS50089"/>
    </source>
</evidence>
<keyword evidence="2 4" id="KW-0863">Zinc-finger</keyword>
<dbReference type="GO" id="GO:0008270">
    <property type="term" value="F:zinc ion binding"/>
    <property type="evidence" value="ECO:0007669"/>
    <property type="project" value="UniProtKB-KW"/>
</dbReference>
<dbReference type="SUPFAM" id="SSF57850">
    <property type="entry name" value="RING/U-box"/>
    <property type="match status" value="1"/>
</dbReference>
<reference evidence="8" key="2">
    <citation type="submission" date="2025-09" db="UniProtKB">
        <authorList>
            <consortium name="Ensembl"/>
        </authorList>
    </citation>
    <scope>IDENTIFICATION</scope>
</reference>
<evidence type="ECO:0000256" key="2">
    <source>
        <dbReference type="ARBA" id="ARBA00022771"/>
    </source>
</evidence>
<dbReference type="InterPro" id="IPR017907">
    <property type="entry name" value="Znf_RING_CS"/>
</dbReference>
<evidence type="ECO:0000313" key="9">
    <source>
        <dbReference type="Proteomes" id="UP000261560"/>
    </source>
</evidence>
<dbReference type="SMART" id="SM00184">
    <property type="entry name" value="RING"/>
    <property type="match status" value="1"/>
</dbReference>
<dbReference type="GeneTree" id="ENSGT00940000165001"/>
<dbReference type="AlphaFoldDB" id="A0A3B3DGC6"/>
<dbReference type="Ensembl" id="ENSOMET00000018379.1">
    <property type="protein sequence ID" value="ENSOMEP00000029163.1"/>
    <property type="gene ID" value="ENSOMEG00000012639.1"/>
</dbReference>
<dbReference type="Pfam" id="PF00643">
    <property type="entry name" value="zf-B_box"/>
    <property type="match status" value="1"/>
</dbReference>
<dbReference type="Gene3D" id="4.10.830.40">
    <property type="match status" value="1"/>
</dbReference>
<dbReference type="GeneID" id="112147580"/>